<dbReference type="RefSeq" id="WP_203852364.1">
    <property type="nucleotide sequence ID" value="NZ_BAAAVW010000014.1"/>
</dbReference>
<evidence type="ECO:0000256" key="3">
    <source>
        <dbReference type="ARBA" id="ARBA00022448"/>
    </source>
</evidence>
<evidence type="ECO:0000256" key="5">
    <source>
        <dbReference type="ARBA" id="ARBA00022692"/>
    </source>
</evidence>
<comment type="caution">
    <text evidence="10">The sequence shown here is derived from an EMBL/GenBank/DDBJ whole genome shotgun (WGS) entry which is preliminary data.</text>
</comment>
<proteinExistence type="inferred from homology"/>
<dbReference type="PANTHER" id="PTHR21716:SF53">
    <property type="entry name" value="PERMEASE PERM-RELATED"/>
    <property type="match status" value="1"/>
</dbReference>
<dbReference type="PANTHER" id="PTHR21716">
    <property type="entry name" value="TRANSMEMBRANE PROTEIN"/>
    <property type="match status" value="1"/>
</dbReference>
<name>A0A919PTV3_9ACTN</name>
<evidence type="ECO:0000256" key="9">
    <source>
        <dbReference type="SAM" id="Phobius"/>
    </source>
</evidence>
<organism evidence="10 11">
    <name type="scientific">Dactylosporangium siamense</name>
    <dbReference type="NCBI Taxonomy" id="685454"/>
    <lineage>
        <taxon>Bacteria</taxon>
        <taxon>Bacillati</taxon>
        <taxon>Actinomycetota</taxon>
        <taxon>Actinomycetes</taxon>
        <taxon>Micromonosporales</taxon>
        <taxon>Micromonosporaceae</taxon>
        <taxon>Dactylosporangium</taxon>
    </lineage>
</organism>
<evidence type="ECO:0008006" key="12">
    <source>
        <dbReference type="Google" id="ProtNLM"/>
    </source>
</evidence>
<evidence type="ECO:0000256" key="2">
    <source>
        <dbReference type="ARBA" id="ARBA00009773"/>
    </source>
</evidence>
<dbReference type="GO" id="GO:0005886">
    <property type="term" value="C:plasma membrane"/>
    <property type="evidence" value="ECO:0007669"/>
    <property type="project" value="UniProtKB-SubCell"/>
</dbReference>
<evidence type="ECO:0000313" key="11">
    <source>
        <dbReference type="Proteomes" id="UP000660611"/>
    </source>
</evidence>
<reference evidence="10" key="1">
    <citation type="submission" date="2021-01" db="EMBL/GenBank/DDBJ databases">
        <title>Whole genome shotgun sequence of Dactylosporangium siamense NBRC 106093.</title>
        <authorList>
            <person name="Komaki H."/>
            <person name="Tamura T."/>
        </authorList>
    </citation>
    <scope>NUCLEOTIDE SEQUENCE</scope>
    <source>
        <strain evidence="10">NBRC 106093</strain>
    </source>
</reference>
<feature type="transmembrane region" description="Helical" evidence="9">
    <location>
        <begin position="227"/>
        <end position="245"/>
    </location>
</feature>
<gene>
    <name evidence="10" type="ORF">Dsi01nite_087710</name>
</gene>
<feature type="transmembrane region" description="Helical" evidence="9">
    <location>
        <begin position="252"/>
        <end position="275"/>
    </location>
</feature>
<protein>
    <recommendedName>
        <fullName evidence="12">AI-2E family transporter</fullName>
    </recommendedName>
</protein>
<comment type="subcellular location">
    <subcellularLocation>
        <location evidence="1">Cell membrane</location>
        <topology evidence="1">Multi-pass membrane protein</topology>
    </subcellularLocation>
</comment>
<evidence type="ECO:0000256" key="6">
    <source>
        <dbReference type="ARBA" id="ARBA00022989"/>
    </source>
</evidence>
<feature type="region of interest" description="Disordered" evidence="8">
    <location>
        <begin position="335"/>
        <end position="364"/>
    </location>
</feature>
<evidence type="ECO:0000256" key="7">
    <source>
        <dbReference type="ARBA" id="ARBA00023136"/>
    </source>
</evidence>
<dbReference type="InterPro" id="IPR002549">
    <property type="entry name" value="AI-2E-like"/>
</dbReference>
<evidence type="ECO:0000256" key="1">
    <source>
        <dbReference type="ARBA" id="ARBA00004651"/>
    </source>
</evidence>
<keyword evidence="5 9" id="KW-0812">Transmembrane</keyword>
<feature type="transmembrane region" description="Helical" evidence="9">
    <location>
        <begin position="201"/>
        <end position="221"/>
    </location>
</feature>
<feature type="transmembrane region" description="Helical" evidence="9">
    <location>
        <begin position="295"/>
        <end position="327"/>
    </location>
</feature>
<feature type="compositionally biased region" description="Acidic residues" evidence="8">
    <location>
        <begin position="355"/>
        <end position="364"/>
    </location>
</feature>
<keyword evidence="3" id="KW-0813">Transport</keyword>
<evidence type="ECO:0000256" key="8">
    <source>
        <dbReference type="SAM" id="MobiDB-lite"/>
    </source>
</evidence>
<dbReference type="EMBL" id="BONQ01000138">
    <property type="protein sequence ID" value="GIG50730.1"/>
    <property type="molecule type" value="Genomic_DNA"/>
</dbReference>
<evidence type="ECO:0000313" key="10">
    <source>
        <dbReference type="EMBL" id="GIG50730.1"/>
    </source>
</evidence>
<comment type="similarity">
    <text evidence="2">Belongs to the autoinducer-2 exporter (AI-2E) (TC 2.A.86) family.</text>
</comment>
<feature type="transmembrane region" description="Helical" evidence="9">
    <location>
        <begin position="133"/>
        <end position="166"/>
    </location>
</feature>
<dbReference type="AlphaFoldDB" id="A0A919PTV3"/>
<accession>A0A919PTV3</accession>
<evidence type="ECO:0000256" key="4">
    <source>
        <dbReference type="ARBA" id="ARBA00022475"/>
    </source>
</evidence>
<feature type="transmembrane region" description="Helical" evidence="9">
    <location>
        <begin position="20"/>
        <end position="53"/>
    </location>
</feature>
<keyword evidence="7 9" id="KW-0472">Membrane</keyword>
<feature type="compositionally biased region" description="Pro residues" evidence="8">
    <location>
        <begin position="336"/>
        <end position="354"/>
    </location>
</feature>
<keyword evidence="4" id="KW-1003">Cell membrane</keyword>
<dbReference type="Pfam" id="PF01594">
    <property type="entry name" value="AI-2E_transport"/>
    <property type="match status" value="1"/>
</dbReference>
<keyword evidence="6 9" id="KW-1133">Transmembrane helix</keyword>
<feature type="transmembrane region" description="Helical" evidence="9">
    <location>
        <begin position="65"/>
        <end position="91"/>
    </location>
</feature>
<dbReference type="Proteomes" id="UP000660611">
    <property type="component" value="Unassembled WGS sequence"/>
</dbReference>
<keyword evidence="11" id="KW-1185">Reference proteome</keyword>
<sequence>MALQDPPIWLSRLGRSGWLVTGAIVGAAALIAGLGLILAVLAPVLVIVVIAAALQPLVDRLRRRGVPPALAALVGALFVPAVLVLLAALTVRTVTAASSDWTTVAADAGRHLRTTLGADPLHTLLASKQWQAALFGVGSAVLSGAALAGQAAIGVLLGAFLLFYMFKDGPKLVDHLDRRLPLRPGLTRELLGSAALRMRQYVLGTTVVAAMDALVIGLGAVVLRLPLVGMIALLTFVAAYVPYLGAWVSAAFAVLVALGAGGPVAATWMLVIVLVTQNVLEGVLRPFVFGRALDLHPVAILAVTIVGAAVAGLVGVLLAPPIAAIAVSWQAMLRASPPPDDSTSPPPDDSTSPPPDDDVAATVD</sequence>